<evidence type="ECO:0000256" key="2">
    <source>
        <dbReference type="SAM" id="SignalP"/>
    </source>
</evidence>
<keyword evidence="2" id="KW-0732">Signal</keyword>
<protein>
    <submittedName>
        <fullName evidence="3">Uncharacterized protein</fullName>
    </submittedName>
</protein>
<evidence type="ECO:0000313" key="3">
    <source>
        <dbReference type="EMBL" id="AKJ01639.1"/>
    </source>
</evidence>
<feature type="compositionally biased region" description="Low complexity" evidence="1">
    <location>
        <begin position="57"/>
        <end position="69"/>
    </location>
</feature>
<evidence type="ECO:0000313" key="4">
    <source>
        <dbReference type="EMBL" id="REG34452.1"/>
    </source>
</evidence>
<evidence type="ECO:0000313" key="6">
    <source>
        <dbReference type="Proteomes" id="UP000256345"/>
    </source>
</evidence>
<feature type="region of interest" description="Disordered" evidence="1">
    <location>
        <begin position="30"/>
        <end position="118"/>
    </location>
</feature>
<dbReference type="EMBL" id="CP011509">
    <property type="protein sequence ID" value="AKJ01639.1"/>
    <property type="molecule type" value="Genomic_DNA"/>
</dbReference>
<dbReference type="KEGG" id="age:AA314_03265"/>
<feature type="signal peptide" evidence="2">
    <location>
        <begin position="1"/>
        <end position="24"/>
    </location>
</feature>
<dbReference type="Proteomes" id="UP000256345">
    <property type="component" value="Unassembled WGS sequence"/>
</dbReference>
<reference evidence="3 5" key="1">
    <citation type="submission" date="2015-05" db="EMBL/GenBank/DDBJ databases">
        <title>Genome assembly of Archangium gephyra DSM 2261.</title>
        <authorList>
            <person name="Sharma G."/>
            <person name="Subramanian S."/>
        </authorList>
    </citation>
    <scope>NUCLEOTIDE SEQUENCE [LARGE SCALE GENOMIC DNA]</scope>
    <source>
        <strain evidence="3 5">DSM 2261</strain>
    </source>
</reference>
<proteinExistence type="predicted"/>
<dbReference type="RefSeq" id="WP_047856168.1">
    <property type="nucleotide sequence ID" value="NZ_CP011509.1"/>
</dbReference>
<keyword evidence="6" id="KW-1185">Reference proteome</keyword>
<evidence type="ECO:0000313" key="5">
    <source>
        <dbReference type="Proteomes" id="UP000035579"/>
    </source>
</evidence>
<accession>A0AAC8Q5V7</accession>
<dbReference type="Proteomes" id="UP000035579">
    <property type="component" value="Chromosome"/>
</dbReference>
<feature type="compositionally biased region" description="Low complexity" evidence="1">
    <location>
        <begin position="32"/>
        <end position="42"/>
    </location>
</feature>
<dbReference type="EMBL" id="QUMU01000003">
    <property type="protein sequence ID" value="REG34452.1"/>
    <property type="molecule type" value="Genomic_DNA"/>
</dbReference>
<name>A0AAC8Q5V7_9BACT</name>
<feature type="chain" id="PRO_5042019521" evidence="2">
    <location>
        <begin position="25"/>
        <end position="118"/>
    </location>
</feature>
<dbReference type="AlphaFoldDB" id="A0AAC8Q5V7"/>
<organism evidence="3 5">
    <name type="scientific">Archangium gephyra</name>
    <dbReference type="NCBI Taxonomy" id="48"/>
    <lineage>
        <taxon>Bacteria</taxon>
        <taxon>Pseudomonadati</taxon>
        <taxon>Myxococcota</taxon>
        <taxon>Myxococcia</taxon>
        <taxon>Myxococcales</taxon>
        <taxon>Cystobacterineae</taxon>
        <taxon>Archangiaceae</taxon>
        <taxon>Archangium</taxon>
    </lineage>
</organism>
<evidence type="ECO:0000256" key="1">
    <source>
        <dbReference type="SAM" id="MobiDB-lite"/>
    </source>
</evidence>
<sequence>MARNPKKRLAVAGAVLGASLFTLAVANAQLDPSTGAPTTPGISPSPPGLSPQPGISPSPGSVPTTTPSPYDTGMDGGMGGSGLTPSAPSPFESTDAGLGGSGGLMPPPILGPLDSGLR</sequence>
<gene>
    <name evidence="3" type="ORF">AA314_03265</name>
    <name evidence="4" type="ORF">ATI61_103352</name>
</gene>
<feature type="compositionally biased region" description="Pro residues" evidence="1">
    <location>
        <begin position="43"/>
        <end position="56"/>
    </location>
</feature>
<reference evidence="4 6" key="2">
    <citation type="submission" date="2018-08" db="EMBL/GenBank/DDBJ databases">
        <title>Genomic Encyclopedia of Archaeal and Bacterial Type Strains, Phase II (KMG-II): from individual species to whole genera.</title>
        <authorList>
            <person name="Goeker M."/>
        </authorList>
    </citation>
    <scope>NUCLEOTIDE SEQUENCE [LARGE SCALE GENOMIC DNA]</scope>
    <source>
        <strain evidence="4 6">DSM 2261</strain>
    </source>
</reference>